<evidence type="ECO:0000313" key="2">
    <source>
        <dbReference type="EMBL" id="XCJ80852.1"/>
    </source>
</evidence>
<dbReference type="EMBL" id="CP159578">
    <property type="protein sequence ID" value="XCJ80852.1"/>
    <property type="molecule type" value="Genomic_DNA"/>
</dbReference>
<organism evidence="2">
    <name type="scientific">Salinicola endophyticus</name>
    <dbReference type="NCBI Taxonomy" id="1949083"/>
    <lineage>
        <taxon>Bacteria</taxon>
        <taxon>Pseudomonadati</taxon>
        <taxon>Pseudomonadota</taxon>
        <taxon>Gammaproteobacteria</taxon>
        <taxon>Oceanospirillales</taxon>
        <taxon>Halomonadaceae</taxon>
        <taxon>Salinicola</taxon>
    </lineage>
</organism>
<protein>
    <submittedName>
        <fullName evidence="2">Uncharacterized protein</fullName>
    </submittedName>
</protein>
<reference evidence="2" key="1">
    <citation type="submission" date="2024-06" db="EMBL/GenBank/DDBJ databases">
        <title>Complete genome of Salinicola endophyticus HNIBRBA4755.</title>
        <authorList>
            <person name="Shin S.Y."/>
            <person name="Kang H."/>
            <person name="Song J."/>
        </authorList>
    </citation>
    <scope>NUCLEOTIDE SEQUENCE</scope>
    <source>
        <strain evidence="2">HNIBRBA4755</strain>
    </source>
</reference>
<sequence>MQTQRMIDTTARDAERQRLLARDEWCRRFALRIHRMTGVGNDAASQVADTAWREAENERQAYPAGGQVEPETAADEELNNWEE</sequence>
<feature type="compositionally biased region" description="Acidic residues" evidence="1">
    <location>
        <begin position="72"/>
        <end position="83"/>
    </location>
</feature>
<proteinExistence type="predicted"/>
<evidence type="ECO:0000256" key="1">
    <source>
        <dbReference type="SAM" id="MobiDB-lite"/>
    </source>
</evidence>
<accession>A0AB74UI07</accession>
<dbReference type="AlphaFoldDB" id="A0AB74UI07"/>
<gene>
    <name evidence="2" type="ORF">ABV408_06605</name>
</gene>
<feature type="region of interest" description="Disordered" evidence="1">
    <location>
        <begin position="58"/>
        <end position="83"/>
    </location>
</feature>
<dbReference type="RefSeq" id="WP_353981661.1">
    <property type="nucleotide sequence ID" value="NZ_CP159578.1"/>
</dbReference>
<name>A0AB74UI07_9GAMM</name>